<comment type="caution">
    <text evidence="4">The sequence shown here is derived from an EMBL/GenBank/DDBJ whole genome shotgun (WGS) entry which is preliminary data.</text>
</comment>
<evidence type="ECO:0000256" key="2">
    <source>
        <dbReference type="ARBA" id="ARBA00000751"/>
    </source>
</evidence>
<organism evidence="4 5">
    <name type="scientific">Catenuloplanes nepalensis</name>
    <dbReference type="NCBI Taxonomy" id="587533"/>
    <lineage>
        <taxon>Bacteria</taxon>
        <taxon>Bacillati</taxon>
        <taxon>Actinomycetota</taxon>
        <taxon>Actinomycetes</taxon>
        <taxon>Micromonosporales</taxon>
        <taxon>Micromonosporaceae</taxon>
        <taxon>Catenuloplanes</taxon>
    </lineage>
</organism>
<evidence type="ECO:0000256" key="1">
    <source>
        <dbReference type="ARBA" id="ARBA00000022"/>
    </source>
</evidence>
<dbReference type="Proteomes" id="UP001240984">
    <property type="component" value="Unassembled WGS sequence"/>
</dbReference>
<reference evidence="4 5" key="1">
    <citation type="submission" date="2023-07" db="EMBL/GenBank/DDBJ databases">
        <title>Sequencing the genomes of 1000 actinobacteria strains.</title>
        <authorList>
            <person name="Klenk H.-P."/>
        </authorList>
    </citation>
    <scope>NUCLEOTIDE SEQUENCE [LARGE SCALE GENOMIC DNA]</scope>
    <source>
        <strain evidence="4 5">DSM 44710</strain>
    </source>
</reference>
<name>A0ABT9MMA0_9ACTN</name>
<dbReference type="Pfam" id="PF08719">
    <property type="entry name" value="NADAR"/>
    <property type="match status" value="1"/>
</dbReference>
<dbReference type="InterPro" id="IPR037238">
    <property type="entry name" value="YbiA-like_sf"/>
</dbReference>
<comment type="catalytic activity">
    <reaction evidence="2">
        <text>2,5-diamino-6-hydroxy-4-(5-phosphoribosylamino)-pyrimidine + H2O = 2,5,6-triamino-4-hydroxypyrimidine + D-ribose 5-phosphate</text>
        <dbReference type="Rhea" id="RHEA:23436"/>
        <dbReference type="ChEBI" id="CHEBI:15377"/>
        <dbReference type="ChEBI" id="CHEBI:58614"/>
        <dbReference type="ChEBI" id="CHEBI:78346"/>
        <dbReference type="ChEBI" id="CHEBI:137796"/>
    </reaction>
</comment>
<dbReference type="InterPro" id="IPR012816">
    <property type="entry name" value="NADAR"/>
</dbReference>
<keyword evidence="5" id="KW-1185">Reference proteome</keyword>
<dbReference type="CDD" id="cd15457">
    <property type="entry name" value="NADAR"/>
    <property type="match status" value="1"/>
</dbReference>
<protein>
    <submittedName>
        <fullName evidence="4">NAD-dependent protein-ADP-ribosyltransferase YbiA (DUF1768 family)</fullName>
    </submittedName>
</protein>
<evidence type="ECO:0000313" key="4">
    <source>
        <dbReference type="EMBL" id="MDP9792549.1"/>
    </source>
</evidence>
<proteinExistence type="predicted"/>
<dbReference type="EMBL" id="JAUSRA010000001">
    <property type="protein sequence ID" value="MDP9792549.1"/>
    <property type="molecule type" value="Genomic_DNA"/>
</dbReference>
<feature type="domain" description="NADAR" evidence="3">
    <location>
        <begin position="46"/>
        <end position="128"/>
    </location>
</feature>
<dbReference type="RefSeq" id="WP_306827424.1">
    <property type="nucleotide sequence ID" value="NZ_JAUSRA010000001.1"/>
</dbReference>
<dbReference type="SUPFAM" id="SSF143990">
    <property type="entry name" value="YbiA-like"/>
    <property type="match status" value="1"/>
</dbReference>
<dbReference type="Gene3D" id="1.10.357.40">
    <property type="entry name" value="YbiA-like"/>
    <property type="match status" value="1"/>
</dbReference>
<evidence type="ECO:0000259" key="3">
    <source>
        <dbReference type="Pfam" id="PF08719"/>
    </source>
</evidence>
<comment type="catalytic activity">
    <reaction evidence="1">
        <text>5-amino-6-(5-phospho-D-ribosylamino)uracil + H2O = 5,6-diaminouracil + D-ribose 5-phosphate</text>
        <dbReference type="Rhea" id="RHEA:55020"/>
        <dbReference type="ChEBI" id="CHEBI:15377"/>
        <dbReference type="ChEBI" id="CHEBI:46252"/>
        <dbReference type="ChEBI" id="CHEBI:58453"/>
        <dbReference type="ChEBI" id="CHEBI:78346"/>
    </reaction>
</comment>
<evidence type="ECO:0000313" key="5">
    <source>
        <dbReference type="Proteomes" id="UP001240984"/>
    </source>
</evidence>
<sequence>MPSVTPPPNGDLCDDAASSLPPLVVRSPEDPYGFLCTRGRLPFVLGAIWPTVEHYIWAQRTAAPDMADRIAYASSARQAKVLSTMGDVRSGWREELPDVIRRAVTARLMQHPRMMAMLLDTGSRPLIVSNSHTGDNLIGEHLMRLRADLPAQTEAAIATAVRLTPPHLRNSPWAMFGERAIVWPDVPRGRTLAALASQALAEAIRPHTGARAGEPDGAVTVELPTATVLLRPTTPASGTTAIPDITCAWMPKVTPLRPFSR</sequence>
<gene>
    <name evidence="4" type="ORF">J2S43_001061</name>
</gene>
<accession>A0ABT9MMA0</accession>